<dbReference type="InterPro" id="IPR029787">
    <property type="entry name" value="Nucleotide_cyclase"/>
</dbReference>
<comment type="caution">
    <text evidence="2">The sequence shown here is derived from an EMBL/GenBank/DDBJ whole genome shotgun (WGS) entry which is preliminary data.</text>
</comment>
<evidence type="ECO:0000259" key="1">
    <source>
        <dbReference type="Pfam" id="PF03704"/>
    </source>
</evidence>
<reference evidence="2" key="1">
    <citation type="submission" date="2019-08" db="EMBL/GenBank/DDBJ databases">
        <authorList>
            <person name="Kucharzyk K."/>
            <person name="Murdoch R.W."/>
            <person name="Higgins S."/>
            <person name="Loffler F."/>
        </authorList>
    </citation>
    <scope>NUCLEOTIDE SEQUENCE</scope>
</reference>
<organism evidence="2">
    <name type="scientific">bioreactor metagenome</name>
    <dbReference type="NCBI Taxonomy" id="1076179"/>
    <lineage>
        <taxon>unclassified sequences</taxon>
        <taxon>metagenomes</taxon>
        <taxon>ecological metagenomes</taxon>
    </lineage>
</organism>
<gene>
    <name evidence="2" type="ORF">SDC9_65118</name>
</gene>
<accession>A0A644XRF4</accession>
<dbReference type="EMBL" id="VSSQ01003034">
    <property type="protein sequence ID" value="MPM18705.1"/>
    <property type="molecule type" value="Genomic_DNA"/>
</dbReference>
<dbReference type="SUPFAM" id="SSF55073">
    <property type="entry name" value="Nucleotide cyclase"/>
    <property type="match status" value="1"/>
</dbReference>
<proteinExistence type="predicted"/>
<dbReference type="Pfam" id="PF03704">
    <property type="entry name" value="BTAD"/>
    <property type="match status" value="1"/>
</dbReference>
<feature type="domain" description="Bacterial transcriptional activator" evidence="1">
    <location>
        <begin position="4"/>
        <end position="73"/>
    </location>
</feature>
<dbReference type="Gene3D" id="3.30.70.270">
    <property type="match status" value="1"/>
</dbReference>
<dbReference type="InterPro" id="IPR011990">
    <property type="entry name" value="TPR-like_helical_dom_sf"/>
</dbReference>
<name>A0A644XRF4_9ZZZZ</name>
<dbReference type="InterPro" id="IPR005158">
    <property type="entry name" value="BTAD"/>
</dbReference>
<protein>
    <recommendedName>
        <fullName evidence="1">Bacterial transcriptional activator domain-containing protein</fullName>
    </recommendedName>
</protein>
<sequence length="221" mass="24749">MQEQERQSDIVALCGRAILVEPYDEEVYQFLMQAQLALGDQQSVIKTYESMSDLLFANFGIMPADESRAIYREAARTVNERSVNLGLLREQLNEPGSVRGALLCDYDFFRIIYQAEARTVARSGAAVHIALISAVGCESKPLSRRSLDCCMDNLQDVIVGNLRRGDVVARCSVSQYILMLPQANYENSRMVCDRIVRAFSRQYPHSPATLSFTAQPLVPNS</sequence>
<dbReference type="SUPFAM" id="SSF48452">
    <property type="entry name" value="TPR-like"/>
    <property type="match status" value="1"/>
</dbReference>
<dbReference type="InterPro" id="IPR043128">
    <property type="entry name" value="Rev_trsase/Diguanyl_cyclase"/>
</dbReference>
<dbReference type="Gene3D" id="1.25.40.10">
    <property type="entry name" value="Tetratricopeptide repeat domain"/>
    <property type="match status" value="1"/>
</dbReference>
<dbReference type="AlphaFoldDB" id="A0A644XRF4"/>
<evidence type="ECO:0000313" key="2">
    <source>
        <dbReference type="EMBL" id="MPM18705.1"/>
    </source>
</evidence>